<dbReference type="RefSeq" id="WP_343915432.1">
    <property type="nucleotide sequence ID" value="NZ_BAAAJT010000002.1"/>
</dbReference>
<evidence type="ECO:0000313" key="3">
    <source>
        <dbReference type="Proteomes" id="UP001597351"/>
    </source>
</evidence>
<evidence type="ECO:0000313" key="2">
    <source>
        <dbReference type="EMBL" id="MFD1945667.1"/>
    </source>
</evidence>
<name>A0ABW4TJI1_9ACTN</name>
<dbReference type="EMBL" id="JBHUGD010000001">
    <property type="protein sequence ID" value="MFD1945667.1"/>
    <property type="molecule type" value="Genomic_DNA"/>
</dbReference>
<keyword evidence="1" id="KW-0812">Transmembrane</keyword>
<dbReference type="InterPro" id="IPR007047">
    <property type="entry name" value="Flp_Fap"/>
</dbReference>
<sequence length="72" mass="7532">MFKTLKILLDARLAKMEERGASAVEYGLLIAGIAALIVVAVFALGPIVKEAFSDTCDEIVAGNTDIASTCDS</sequence>
<comment type="caution">
    <text evidence="2">The sequence shown here is derived from an EMBL/GenBank/DDBJ whole genome shotgun (WGS) entry which is preliminary data.</text>
</comment>
<accession>A0ABW4TJI1</accession>
<gene>
    <name evidence="2" type="ORF">ACFSDE_02600</name>
</gene>
<keyword evidence="1" id="KW-0472">Membrane</keyword>
<keyword evidence="3" id="KW-1185">Reference proteome</keyword>
<reference evidence="3" key="1">
    <citation type="journal article" date="2019" name="Int. J. Syst. Evol. Microbiol.">
        <title>The Global Catalogue of Microorganisms (GCM) 10K type strain sequencing project: providing services to taxonomists for standard genome sequencing and annotation.</title>
        <authorList>
            <consortium name="The Broad Institute Genomics Platform"/>
            <consortium name="The Broad Institute Genome Sequencing Center for Infectious Disease"/>
            <person name="Wu L."/>
            <person name="Ma J."/>
        </authorList>
    </citation>
    <scope>NUCLEOTIDE SEQUENCE [LARGE SCALE GENOMIC DNA]</scope>
    <source>
        <strain evidence="3">CGMCC 1.12477</strain>
    </source>
</reference>
<proteinExistence type="predicted"/>
<evidence type="ECO:0000256" key="1">
    <source>
        <dbReference type="SAM" id="Phobius"/>
    </source>
</evidence>
<keyword evidence="1" id="KW-1133">Transmembrane helix</keyword>
<dbReference type="Pfam" id="PF04964">
    <property type="entry name" value="Flp_Fap"/>
    <property type="match status" value="1"/>
</dbReference>
<feature type="transmembrane region" description="Helical" evidence="1">
    <location>
        <begin position="21"/>
        <end position="44"/>
    </location>
</feature>
<protein>
    <submittedName>
        <fullName evidence="2">Flp family type IVb pilin</fullName>
    </submittedName>
</protein>
<dbReference type="Proteomes" id="UP001597351">
    <property type="component" value="Unassembled WGS sequence"/>
</dbReference>
<organism evidence="2 3">
    <name type="scientific">Nocardioides aestuarii</name>
    <dbReference type="NCBI Taxonomy" id="252231"/>
    <lineage>
        <taxon>Bacteria</taxon>
        <taxon>Bacillati</taxon>
        <taxon>Actinomycetota</taxon>
        <taxon>Actinomycetes</taxon>
        <taxon>Propionibacteriales</taxon>
        <taxon>Nocardioidaceae</taxon>
        <taxon>Nocardioides</taxon>
    </lineage>
</organism>